<dbReference type="Proteomes" id="UP000815325">
    <property type="component" value="Unassembled WGS sequence"/>
</dbReference>
<comment type="caution">
    <text evidence="1">The sequence shown here is derived from an EMBL/GenBank/DDBJ whole genome shotgun (WGS) entry which is preliminary data.</text>
</comment>
<proteinExistence type="predicted"/>
<reference evidence="1" key="1">
    <citation type="submission" date="2017-08" db="EMBL/GenBank/DDBJ databases">
        <authorList>
            <person name="Polle J.E."/>
            <person name="Barry K."/>
            <person name="Cushman J."/>
            <person name="Schmutz J."/>
            <person name="Tran D."/>
            <person name="Hathwaick L.T."/>
            <person name="Yim W.C."/>
            <person name="Jenkins J."/>
            <person name="Mckie-Krisberg Z.M."/>
            <person name="Prochnik S."/>
            <person name="Lindquist E."/>
            <person name="Dockter R.B."/>
            <person name="Adam C."/>
            <person name="Molina H."/>
            <person name="Bunkerborg J."/>
            <person name="Jin E."/>
            <person name="Buchheim M."/>
            <person name="Magnuson J."/>
        </authorList>
    </citation>
    <scope>NUCLEOTIDE SEQUENCE</scope>
    <source>
        <strain evidence="1">CCAP 19/18</strain>
    </source>
</reference>
<evidence type="ECO:0000313" key="1">
    <source>
        <dbReference type="EMBL" id="KAF5841490.1"/>
    </source>
</evidence>
<gene>
    <name evidence="1" type="ORF">DUNSADRAFT_12655</name>
</gene>
<name>A0ABQ7H3R7_DUNSA</name>
<keyword evidence="2" id="KW-1185">Reference proteome</keyword>
<evidence type="ECO:0000313" key="2">
    <source>
        <dbReference type="Proteomes" id="UP000815325"/>
    </source>
</evidence>
<accession>A0ABQ7H3R7</accession>
<protein>
    <recommendedName>
        <fullName evidence="3">Encoded protein</fullName>
    </recommendedName>
</protein>
<organism evidence="1 2">
    <name type="scientific">Dunaliella salina</name>
    <name type="common">Green alga</name>
    <name type="synonym">Protococcus salinus</name>
    <dbReference type="NCBI Taxonomy" id="3046"/>
    <lineage>
        <taxon>Eukaryota</taxon>
        <taxon>Viridiplantae</taxon>
        <taxon>Chlorophyta</taxon>
        <taxon>core chlorophytes</taxon>
        <taxon>Chlorophyceae</taxon>
        <taxon>CS clade</taxon>
        <taxon>Chlamydomonadales</taxon>
        <taxon>Dunaliellaceae</taxon>
        <taxon>Dunaliella</taxon>
    </lineage>
</organism>
<sequence>MPVPSLSSTQRPLKGTQSDKQLTMLHIRTWPPERKFTVLEGVALPSQGRRTAPGLSTARMRGSSLRGGRKFVDLGHGSYCLFQGFHGDAILVTIVQHGMGRHRENMPCGAAAAVLHGGVREAAHYPQASPPGDRGCAHARQRCMQGVQICGPWPWVLLPAPGLPRRCHLCDHHATRCGAPPGAHAMRGRGSSAARRTCSCHHHRCPQYGTSIQFGCWRSHTPNQIKF</sequence>
<evidence type="ECO:0008006" key="3">
    <source>
        <dbReference type="Google" id="ProtNLM"/>
    </source>
</evidence>
<dbReference type="EMBL" id="MU069484">
    <property type="protein sequence ID" value="KAF5841490.1"/>
    <property type="molecule type" value="Genomic_DNA"/>
</dbReference>